<evidence type="ECO:0000256" key="1">
    <source>
        <dbReference type="ARBA" id="ARBA00010897"/>
    </source>
</evidence>
<dbReference type="EMBL" id="CAJNJA010044175">
    <property type="protein sequence ID" value="CAE7799771.1"/>
    <property type="molecule type" value="Genomic_DNA"/>
</dbReference>
<dbReference type="InterPro" id="IPR036068">
    <property type="entry name" value="Nicotinate_pribotase-like_C"/>
</dbReference>
<keyword evidence="4" id="KW-0808">Transferase</keyword>
<feature type="non-terminal residue" evidence="9">
    <location>
        <position position="400"/>
    </location>
</feature>
<dbReference type="OrthoDB" id="193380at2759"/>
<evidence type="ECO:0000256" key="4">
    <source>
        <dbReference type="ARBA" id="ARBA00022679"/>
    </source>
</evidence>
<accession>A0A812YWH7</accession>
<evidence type="ECO:0000256" key="7">
    <source>
        <dbReference type="ARBA" id="ARBA00035036"/>
    </source>
</evidence>
<evidence type="ECO:0000256" key="2">
    <source>
        <dbReference type="ARBA" id="ARBA00022642"/>
    </source>
</evidence>
<dbReference type="AlphaFoldDB" id="A0A812YWH7"/>
<gene>
    <name evidence="9" type="primary">NAMPT</name>
    <name evidence="9" type="ORF">SNEC2469_LOCUS23582</name>
</gene>
<dbReference type="UniPathway" id="UPA00253"/>
<dbReference type="Pfam" id="PF04095">
    <property type="entry name" value="NAPRTase"/>
    <property type="match status" value="1"/>
</dbReference>
<dbReference type="InterPro" id="IPR013785">
    <property type="entry name" value="Aldolase_TIM"/>
</dbReference>
<sequence length="400" mass="43410">AAHLVNFVGTDTVAALLCCKKYYGSAKAAGFSIPASEHSTITSWGVNGEVDAMRNMLTQYPTGLVACVSDSFDVFKACKDYWGDKLKDLIKGRITGDSFGRLVVRPDSGDPADTCKQILKILCEQFKEDVTTTKTGHKLLPAYIRVIQGDGVDYESIPKILKSLKNAGFAADNMVFGSGGALLQKLNRDTFKCAFKCSEITVSGEKREVFKDPITDKGKASKKGRLTVQLASETTGFKDADKYKPRQGDKGVAGGTGFLHYSTDGKIVTVASGMGDASKDLMVEVFRDGRLLKDYSLEEIRKRADIPQGPFADPPKEWVINIEKAGKKLGLTLVSEGQEKLKVTAMLPGAAEEWNKANPDQAIALGDYVTKVNTVTGPKTAEKMLKECAKDKVELTILRP</sequence>
<evidence type="ECO:0000313" key="10">
    <source>
        <dbReference type="Proteomes" id="UP000601435"/>
    </source>
</evidence>
<evidence type="ECO:0000259" key="8">
    <source>
        <dbReference type="PROSITE" id="PS50106"/>
    </source>
</evidence>
<proteinExistence type="inferred from homology"/>
<evidence type="ECO:0000256" key="3">
    <source>
        <dbReference type="ARBA" id="ARBA00022676"/>
    </source>
</evidence>
<keyword evidence="2" id="KW-0662">Pyridine nucleotide biosynthesis</keyword>
<evidence type="ECO:0000256" key="6">
    <source>
        <dbReference type="ARBA" id="ARBA00035024"/>
    </source>
</evidence>
<comment type="pathway">
    <text evidence="5">Cofactor biosynthesis; NAD(+) biosynthesis; nicotinamide D-ribonucleotide from 5-phospho-alpha-D-ribose 1-diphosphate and nicotinamide: step 1/1.</text>
</comment>
<dbReference type="GO" id="GO:0009435">
    <property type="term" value="P:NAD+ biosynthetic process"/>
    <property type="evidence" value="ECO:0007669"/>
    <property type="project" value="UniProtKB-UniPathway"/>
</dbReference>
<organism evidence="9 10">
    <name type="scientific">Symbiodinium necroappetens</name>
    <dbReference type="NCBI Taxonomy" id="1628268"/>
    <lineage>
        <taxon>Eukaryota</taxon>
        <taxon>Sar</taxon>
        <taxon>Alveolata</taxon>
        <taxon>Dinophyceae</taxon>
        <taxon>Suessiales</taxon>
        <taxon>Symbiodiniaceae</taxon>
        <taxon>Symbiodinium</taxon>
    </lineage>
</organism>
<evidence type="ECO:0000313" key="9">
    <source>
        <dbReference type="EMBL" id="CAE7799771.1"/>
    </source>
</evidence>
<dbReference type="Gene3D" id="3.20.20.70">
    <property type="entry name" value="Aldolase class I"/>
    <property type="match status" value="1"/>
</dbReference>
<dbReference type="Proteomes" id="UP000601435">
    <property type="component" value="Unassembled WGS sequence"/>
</dbReference>
<evidence type="ECO:0000256" key="5">
    <source>
        <dbReference type="ARBA" id="ARBA00035007"/>
    </source>
</evidence>
<dbReference type="InterPro" id="IPR016471">
    <property type="entry name" value="Nicotinamide_PRibTrfase"/>
</dbReference>
<keyword evidence="10" id="KW-1185">Reference proteome</keyword>
<keyword evidence="3" id="KW-0328">Glycosyltransferase</keyword>
<dbReference type="InterPro" id="IPR041525">
    <property type="entry name" value="N/Namide_PRibTrfase"/>
</dbReference>
<comment type="similarity">
    <text evidence="1">Belongs to the NAPRTase family.</text>
</comment>
<dbReference type="SUPFAM" id="SSF51690">
    <property type="entry name" value="Nicotinate/Quinolinate PRTase C-terminal domain-like"/>
    <property type="match status" value="1"/>
</dbReference>
<dbReference type="EC" id="2.4.2.12" evidence="6"/>
<protein>
    <recommendedName>
        <fullName evidence="7">Nicotinamide phosphoribosyltransferase</fullName>
        <ecNumber evidence="6">2.4.2.12</ecNumber>
    </recommendedName>
</protein>
<dbReference type="InterPro" id="IPR001478">
    <property type="entry name" value="PDZ"/>
</dbReference>
<reference evidence="9" key="1">
    <citation type="submission" date="2021-02" db="EMBL/GenBank/DDBJ databases">
        <authorList>
            <person name="Dougan E. K."/>
            <person name="Rhodes N."/>
            <person name="Thang M."/>
            <person name="Chan C."/>
        </authorList>
    </citation>
    <scope>NUCLEOTIDE SEQUENCE</scope>
</reference>
<name>A0A812YWH7_9DINO</name>
<feature type="domain" description="PDZ" evidence="8">
    <location>
        <begin position="319"/>
        <end position="387"/>
    </location>
</feature>
<dbReference type="PANTHER" id="PTHR43816">
    <property type="entry name" value="NICOTINAMIDE PHOSPHORIBOSYLTRANSFERASE"/>
    <property type="match status" value="1"/>
</dbReference>
<dbReference type="GO" id="GO:0047280">
    <property type="term" value="F:nicotinamide phosphoribosyltransferase activity"/>
    <property type="evidence" value="ECO:0007669"/>
    <property type="project" value="UniProtKB-EC"/>
</dbReference>
<comment type="caution">
    <text evidence="9">The sequence shown here is derived from an EMBL/GenBank/DDBJ whole genome shotgun (WGS) entry which is preliminary data.</text>
</comment>
<dbReference type="PANTHER" id="PTHR43816:SF1">
    <property type="entry name" value="NICOTINAMIDE PHOSPHORIBOSYLTRANSFERASE"/>
    <property type="match status" value="1"/>
</dbReference>
<dbReference type="PROSITE" id="PS50106">
    <property type="entry name" value="PDZ"/>
    <property type="match status" value="1"/>
</dbReference>